<reference evidence="1 2" key="1">
    <citation type="journal article" date="2013" name="PLoS Genet.">
        <title>Comparative genome structure, secondary metabolite, and effector coding capacity across Cochliobolus pathogens.</title>
        <authorList>
            <person name="Condon B.J."/>
            <person name="Leng Y."/>
            <person name="Wu D."/>
            <person name="Bushley K.E."/>
            <person name="Ohm R.A."/>
            <person name="Otillar R."/>
            <person name="Martin J."/>
            <person name="Schackwitz W."/>
            <person name="Grimwood J."/>
            <person name="MohdZainudin N."/>
            <person name="Xue C."/>
            <person name="Wang R."/>
            <person name="Manning V.A."/>
            <person name="Dhillon B."/>
            <person name="Tu Z.J."/>
            <person name="Steffenson B.J."/>
            <person name="Salamov A."/>
            <person name="Sun H."/>
            <person name="Lowry S."/>
            <person name="LaButti K."/>
            <person name="Han J."/>
            <person name="Copeland A."/>
            <person name="Lindquist E."/>
            <person name="Barry K."/>
            <person name="Schmutz J."/>
            <person name="Baker S.E."/>
            <person name="Ciuffetti L.M."/>
            <person name="Grigoriev I.V."/>
            <person name="Zhong S."/>
            <person name="Turgeon B.G."/>
        </authorList>
    </citation>
    <scope>NUCLEOTIDE SEQUENCE [LARGE SCALE GENOMIC DNA]</scope>
    <source>
        <strain evidence="1 2">FI3</strain>
    </source>
</reference>
<accession>W7E5R1</accession>
<dbReference type="Proteomes" id="UP000054337">
    <property type="component" value="Unassembled WGS sequence"/>
</dbReference>
<evidence type="ECO:0000313" key="2">
    <source>
        <dbReference type="Proteomes" id="UP000054337"/>
    </source>
</evidence>
<keyword evidence="2" id="KW-1185">Reference proteome</keyword>
<evidence type="ECO:0008006" key="3">
    <source>
        <dbReference type="Google" id="ProtNLM"/>
    </source>
</evidence>
<sequence length="597" mass="67140">MNNTLQTTPHRTPILDLPDEILLDIFGCSDSGFPVHNPSEYRKPCITEASDRLEFLGTNRLVCRAFNRLISPLLCPVLSVSLGSRSIDRLEGLSRNPLIAQGIRGIAISLIFRPSAIASDFQRYYDYADSVLRTFEGECDWHTEFGEYDQDDMSNDAIVWRNYDNAWTSIGNMRYIWKCLLEKRSSGEDILEPDGLTGRENKGPHESIAEDENLEEAQAILTGSFSKYVAAHADQVRIISDKSFVRSVARALSRCGTVPFVWFNEDRIGEEGPRCDALTIATDKEALSHVLTQGHEWLRIENTLCKDDDDTELFFPASILTELPIVCHNAAIRLRGISVDCFPLLKSYCCLVPQAVGTDDSVLSDPWARFAAACHYLEIFNFGKRGMHCTPLRPEHQSASDLAIINNFIGAAISGRHLQEFELSMTSLRVRRQRPGEIKEEDLYVASPILAAIKSTQLRNIMLSDVDISGQALLGLVQSASPRHLKKLYLSGVNLSSGRYAMAMSQLHEIVLLRRDNNGSKPNIQFNTLQGAEFGEPSAFDDGDNLWMYGPEKEHKAFWDRVEKHRHPEKLKQLEQWVSDTCNTVINPLLESECGQN</sequence>
<organism evidence="1 2">
    <name type="scientific">Bipolaris victoriae (strain FI3)</name>
    <name type="common">Victoria blight of oats agent</name>
    <name type="synonym">Cochliobolus victoriae</name>
    <dbReference type="NCBI Taxonomy" id="930091"/>
    <lineage>
        <taxon>Eukaryota</taxon>
        <taxon>Fungi</taxon>
        <taxon>Dikarya</taxon>
        <taxon>Ascomycota</taxon>
        <taxon>Pezizomycotina</taxon>
        <taxon>Dothideomycetes</taxon>
        <taxon>Pleosporomycetidae</taxon>
        <taxon>Pleosporales</taxon>
        <taxon>Pleosporineae</taxon>
        <taxon>Pleosporaceae</taxon>
        <taxon>Bipolaris</taxon>
    </lineage>
</organism>
<dbReference type="EMBL" id="KI968852">
    <property type="protein sequence ID" value="EUN21350.1"/>
    <property type="molecule type" value="Genomic_DNA"/>
</dbReference>
<name>W7E5R1_BIPV3</name>
<dbReference type="RefSeq" id="XP_014550925.1">
    <property type="nucleotide sequence ID" value="XM_014695439.1"/>
</dbReference>
<dbReference type="HOGENOM" id="CLU_022341_1_0_1"/>
<proteinExistence type="predicted"/>
<evidence type="ECO:0000313" key="1">
    <source>
        <dbReference type="EMBL" id="EUN21350.1"/>
    </source>
</evidence>
<dbReference type="GeneID" id="26254786"/>
<protein>
    <recommendedName>
        <fullName evidence="3">F-box domain-containing protein</fullName>
    </recommendedName>
</protein>
<dbReference type="AlphaFoldDB" id="W7E5R1"/>
<gene>
    <name evidence="1" type="ORF">COCVIDRAFT_31457</name>
</gene>